<gene>
    <name evidence="2" type="ORF">mMyoMyo1_008550</name>
</gene>
<comment type="caution">
    <text evidence="2">The sequence shown here is derived from an EMBL/GenBank/DDBJ whole genome shotgun (WGS) entry which is preliminary data.</text>
</comment>
<feature type="region of interest" description="Disordered" evidence="1">
    <location>
        <begin position="55"/>
        <end position="96"/>
    </location>
</feature>
<sequence>MGIYRTLSLPQHSFPNLVGKATTLVWGGGGLPPALGGALEELPGKLPAHPHLVWPRPRHGHQAASQDKGCREGGSGDPRQPEMRFLETPGSGALCRHITKSLPPEAEEPAPSRGALAHHLPFGYTPLRFSWLRGKQGFLTFPPTQSSLRGVGNDKH</sequence>
<evidence type="ECO:0000313" key="3">
    <source>
        <dbReference type="Proteomes" id="UP000527355"/>
    </source>
</evidence>
<dbReference type="AlphaFoldDB" id="A0A7J7UP95"/>
<protein>
    <submittedName>
        <fullName evidence="2">Uncharacterized protein</fullName>
    </submittedName>
</protein>
<accession>A0A7J7UP95</accession>
<evidence type="ECO:0000313" key="2">
    <source>
        <dbReference type="EMBL" id="KAF6314747.1"/>
    </source>
</evidence>
<evidence type="ECO:0000256" key="1">
    <source>
        <dbReference type="SAM" id="MobiDB-lite"/>
    </source>
</evidence>
<dbReference type="Proteomes" id="UP000527355">
    <property type="component" value="Unassembled WGS sequence"/>
</dbReference>
<organism evidence="2 3">
    <name type="scientific">Myotis myotis</name>
    <name type="common">Greater mouse-eared bat</name>
    <name type="synonym">Vespertilio myotis</name>
    <dbReference type="NCBI Taxonomy" id="51298"/>
    <lineage>
        <taxon>Eukaryota</taxon>
        <taxon>Metazoa</taxon>
        <taxon>Chordata</taxon>
        <taxon>Craniata</taxon>
        <taxon>Vertebrata</taxon>
        <taxon>Euteleostomi</taxon>
        <taxon>Mammalia</taxon>
        <taxon>Eutheria</taxon>
        <taxon>Laurasiatheria</taxon>
        <taxon>Chiroptera</taxon>
        <taxon>Yangochiroptera</taxon>
        <taxon>Vespertilionidae</taxon>
        <taxon>Myotis</taxon>
    </lineage>
</organism>
<name>A0A7J7UP95_MYOMY</name>
<reference evidence="2 3" key="1">
    <citation type="journal article" date="2020" name="Nature">
        <title>Six reference-quality genomes reveal evolution of bat adaptations.</title>
        <authorList>
            <person name="Jebb D."/>
            <person name="Huang Z."/>
            <person name="Pippel M."/>
            <person name="Hughes G.M."/>
            <person name="Lavrichenko K."/>
            <person name="Devanna P."/>
            <person name="Winkler S."/>
            <person name="Jermiin L.S."/>
            <person name="Skirmuntt E.C."/>
            <person name="Katzourakis A."/>
            <person name="Burkitt-Gray L."/>
            <person name="Ray D.A."/>
            <person name="Sullivan K.A.M."/>
            <person name="Roscito J.G."/>
            <person name="Kirilenko B.M."/>
            <person name="Davalos L.M."/>
            <person name="Corthals A.P."/>
            <person name="Power M.L."/>
            <person name="Jones G."/>
            <person name="Ransome R.D."/>
            <person name="Dechmann D.K.N."/>
            <person name="Locatelli A.G."/>
            <person name="Puechmaille S.J."/>
            <person name="Fedrigo O."/>
            <person name="Jarvis E.D."/>
            <person name="Hiller M."/>
            <person name="Vernes S.C."/>
            <person name="Myers E.W."/>
            <person name="Teeling E.C."/>
        </authorList>
    </citation>
    <scope>NUCLEOTIDE SEQUENCE [LARGE SCALE GENOMIC DNA]</scope>
    <source>
        <strain evidence="2">MMyoMyo1</strain>
        <tissue evidence="2">Flight muscle</tissue>
    </source>
</reference>
<dbReference type="EMBL" id="JABWUV010000012">
    <property type="protein sequence ID" value="KAF6314747.1"/>
    <property type="molecule type" value="Genomic_DNA"/>
</dbReference>
<keyword evidence="3" id="KW-1185">Reference proteome</keyword>
<proteinExistence type="predicted"/>